<evidence type="ECO:0000256" key="1">
    <source>
        <dbReference type="SAM" id="Phobius"/>
    </source>
</evidence>
<evidence type="ECO:0000313" key="3">
    <source>
        <dbReference type="Proteomes" id="UP001501266"/>
    </source>
</evidence>
<keyword evidence="1" id="KW-0472">Membrane</keyword>
<comment type="caution">
    <text evidence="2">The sequence shown here is derived from an EMBL/GenBank/DDBJ whole genome shotgun (WGS) entry which is preliminary data.</text>
</comment>
<keyword evidence="1" id="KW-0812">Transmembrane</keyword>
<gene>
    <name evidence="2" type="ORF">GCM10009640_25470</name>
</gene>
<dbReference type="NCBIfam" id="NF038403">
    <property type="entry name" value="perm_prefix_1"/>
    <property type="match status" value="1"/>
</dbReference>
<accession>A0ABN1YZC1</accession>
<sequence length="231" mass="23072">MPASDPVTDLVALLERSVVAPGRPRRELVREIEGDLRDAVAARTATGEPSRAAASAVVAEFGDPASIGAELSRELLTDVGRRYSPVSAVLVGLLVVAWVIGMTTLAALPGFRVPVDAAWMLPVSRALDVVAPAVAAAAAVGAIAIRRAGSMPALVAVASMQLVLALALVGGAVALAVALPVPPSGAAIAIALVASTVVVGTAVGAGAARLLLRFAAVRLAATPARVPARAR</sequence>
<keyword evidence="1" id="KW-1133">Transmembrane helix</keyword>
<feature type="transmembrane region" description="Helical" evidence="1">
    <location>
        <begin position="88"/>
        <end position="109"/>
    </location>
</feature>
<name>A0ABN1YZC1_9MICO</name>
<dbReference type="InterPro" id="IPR047928">
    <property type="entry name" value="Perm_prefix_1"/>
</dbReference>
<feature type="transmembrane region" description="Helical" evidence="1">
    <location>
        <begin position="185"/>
        <end position="212"/>
    </location>
</feature>
<dbReference type="Proteomes" id="UP001501266">
    <property type="component" value="Unassembled WGS sequence"/>
</dbReference>
<keyword evidence="3" id="KW-1185">Reference proteome</keyword>
<protein>
    <submittedName>
        <fullName evidence="2">Uncharacterized protein</fullName>
    </submittedName>
</protein>
<feature type="transmembrane region" description="Helical" evidence="1">
    <location>
        <begin position="153"/>
        <end position="179"/>
    </location>
</feature>
<reference evidence="2 3" key="1">
    <citation type="journal article" date="2019" name="Int. J. Syst. Evol. Microbiol.">
        <title>The Global Catalogue of Microorganisms (GCM) 10K type strain sequencing project: providing services to taxonomists for standard genome sequencing and annotation.</title>
        <authorList>
            <consortium name="The Broad Institute Genomics Platform"/>
            <consortium name="The Broad Institute Genome Sequencing Center for Infectious Disease"/>
            <person name="Wu L."/>
            <person name="Ma J."/>
        </authorList>
    </citation>
    <scope>NUCLEOTIDE SEQUENCE [LARGE SCALE GENOMIC DNA]</scope>
    <source>
        <strain evidence="2 3">JCM 12398</strain>
    </source>
</reference>
<dbReference type="RefSeq" id="WP_343920988.1">
    <property type="nucleotide sequence ID" value="NZ_BAAAKK010000005.1"/>
</dbReference>
<organism evidence="2 3">
    <name type="scientific">Agrococcus citreus</name>
    <dbReference type="NCBI Taxonomy" id="84643"/>
    <lineage>
        <taxon>Bacteria</taxon>
        <taxon>Bacillati</taxon>
        <taxon>Actinomycetota</taxon>
        <taxon>Actinomycetes</taxon>
        <taxon>Micrococcales</taxon>
        <taxon>Microbacteriaceae</taxon>
        <taxon>Agrococcus</taxon>
    </lineage>
</organism>
<dbReference type="EMBL" id="BAAAKK010000005">
    <property type="protein sequence ID" value="GAA1425845.1"/>
    <property type="molecule type" value="Genomic_DNA"/>
</dbReference>
<feature type="transmembrane region" description="Helical" evidence="1">
    <location>
        <begin position="129"/>
        <end position="146"/>
    </location>
</feature>
<evidence type="ECO:0000313" key="2">
    <source>
        <dbReference type="EMBL" id="GAA1425845.1"/>
    </source>
</evidence>
<proteinExistence type="predicted"/>